<sequence length="152" mass="17203">MAADFPSYLDSLNLTQHVHGSTHNHGHTLDLIITGNIPASDLNISDLRVSDHKAISLTLTIPSSNERVMKYRNIHHLDTPLFLKSITPNLSNDLRSFSPDDMIELYNDTMTTTLNMLAPEKRRKATFQKSSPWFTVDSWRDYGGSRLSPSTY</sequence>
<dbReference type="PANTHER" id="PTHR46670">
    <property type="entry name" value="ENDO/EXONUCLEASE/PHOSPHATASE DOMAIN-CONTAINING PROTEIN"/>
    <property type="match status" value="1"/>
</dbReference>
<gene>
    <name evidence="1" type="ORF">CgunFtcFv8_011189</name>
</gene>
<organism evidence="1 2">
    <name type="scientific">Champsocephalus gunnari</name>
    <name type="common">Mackerel icefish</name>
    <dbReference type="NCBI Taxonomy" id="52237"/>
    <lineage>
        <taxon>Eukaryota</taxon>
        <taxon>Metazoa</taxon>
        <taxon>Chordata</taxon>
        <taxon>Craniata</taxon>
        <taxon>Vertebrata</taxon>
        <taxon>Euteleostomi</taxon>
        <taxon>Actinopterygii</taxon>
        <taxon>Neopterygii</taxon>
        <taxon>Teleostei</taxon>
        <taxon>Neoteleostei</taxon>
        <taxon>Acanthomorphata</taxon>
        <taxon>Eupercaria</taxon>
        <taxon>Perciformes</taxon>
        <taxon>Notothenioidei</taxon>
        <taxon>Channichthyidae</taxon>
        <taxon>Champsocephalus</taxon>
    </lineage>
</organism>
<protein>
    <recommendedName>
        <fullName evidence="3">Endonuclease/exonuclease/phosphatase domain-containing protein</fullName>
    </recommendedName>
</protein>
<evidence type="ECO:0000313" key="1">
    <source>
        <dbReference type="EMBL" id="KAK5930005.1"/>
    </source>
</evidence>
<dbReference type="PANTHER" id="PTHR46670:SF3">
    <property type="entry name" value="ENDONUCLEASE_EXONUCLEASE_PHOSPHATASE DOMAIN-CONTAINING PROTEIN"/>
    <property type="match status" value="1"/>
</dbReference>
<dbReference type="AlphaFoldDB" id="A0AAN8DWQ2"/>
<dbReference type="Proteomes" id="UP001331515">
    <property type="component" value="Unassembled WGS sequence"/>
</dbReference>
<keyword evidence="2" id="KW-1185">Reference proteome</keyword>
<dbReference type="EMBL" id="JAURVH010001517">
    <property type="protein sequence ID" value="KAK5930005.1"/>
    <property type="molecule type" value="Genomic_DNA"/>
</dbReference>
<evidence type="ECO:0000313" key="2">
    <source>
        <dbReference type="Proteomes" id="UP001331515"/>
    </source>
</evidence>
<name>A0AAN8DWQ2_CHAGU</name>
<reference evidence="1 2" key="1">
    <citation type="journal article" date="2023" name="Mol. Biol. Evol.">
        <title>Genomics of Secondarily Temperate Adaptation in the Only Non-Antarctic Icefish.</title>
        <authorList>
            <person name="Rivera-Colon A.G."/>
            <person name="Rayamajhi N."/>
            <person name="Minhas B.F."/>
            <person name="Madrigal G."/>
            <person name="Bilyk K.T."/>
            <person name="Yoon V."/>
            <person name="Hune M."/>
            <person name="Gregory S."/>
            <person name="Cheng C.H.C."/>
            <person name="Catchen J.M."/>
        </authorList>
    </citation>
    <scope>NUCLEOTIDE SEQUENCE [LARGE SCALE GENOMIC DNA]</scope>
    <source>
        <tissue evidence="1">White muscle</tissue>
    </source>
</reference>
<evidence type="ECO:0008006" key="3">
    <source>
        <dbReference type="Google" id="ProtNLM"/>
    </source>
</evidence>
<comment type="caution">
    <text evidence="1">The sequence shown here is derived from an EMBL/GenBank/DDBJ whole genome shotgun (WGS) entry which is preliminary data.</text>
</comment>
<proteinExistence type="predicted"/>
<accession>A0AAN8DWQ2</accession>